<protein>
    <recommendedName>
        <fullName evidence="1">non-specific serine/threonine protein kinase</fullName>
        <ecNumber evidence="1">2.7.11.1</ecNumber>
    </recommendedName>
</protein>
<dbReference type="GO" id="GO:0000407">
    <property type="term" value="C:phagophore assembly site"/>
    <property type="evidence" value="ECO:0007669"/>
    <property type="project" value="TreeGrafter"/>
</dbReference>
<dbReference type="InterPro" id="IPR008271">
    <property type="entry name" value="Ser/Thr_kinase_AS"/>
</dbReference>
<dbReference type="InterPro" id="IPR000719">
    <property type="entry name" value="Prot_kinase_dom"/>
</dbReference>
<dbReference type="Gene3D" id="1.10.510.10">
    <property type="entry name" value="Transferase(Phosphotransferase) domain 1"/>
    <property type="match status" value="1"/>
</dbReference>
<dbReference type="KEGG" id="cten:18246120"/>
<evidence type="ECO:0000313" key="7">
    <source>
        <dbReference type="EMBL" id="EGV62162.1"/>
    </source>
</evidence>
<dbReference type="EMBL" id="GL996527">
    <property type="protein sequence ID" value="EGV62162.1"/>
    <property type="molecule type" value="Genomic_DNA"/>
</dbReference>
<keyword evidence="3" id="KW-0547">Nucleotide-binding</keyword>
<dbReference type="SMART" id="SM00220">
    <property type="entry name" value="S_TKc"/>
    <property type="match status" value="1"/>
</dbReference>
<evidence type="ECO:0000256" key="1">
    <source>
        <dbReference type="ARBA" id="ARBA00012513"/>
    </source>
</evidence>
<dbReference type="OrthoDB" id="4062651at2759"/>
<dbReference type="GO" id="GO:0005524">
    <property type="term" value="F:ATP binding"/>
    <property type="evidence" value="ECO:0007669"/>
    <property type="project" value="UniProtKB-KW"/>
</dbReference>
<dbReference type="HOGENOM" id="CLU_826384_0_0_1"/>
<evidence type="ECO:0000256" key="4">
    <source>
        <dbReference type="ARBA" id="ARBA00022777"/>
    </source>
</evidence>
<dbReference type="PANTHER" id="PTHR24348">
    <property type="entry name" value="SERINE/THREONINE-PROTEIN KINASE UNC-51-RELATED"/>
    <property type="match status" value="1"/>
</dbReference>
<keyword evidence="2" id="KW-0808">Transferase</keyword>
<reference evidence="7 8" key="1">
    <citation type="journal article" date="2011" name="Proc. Natl. Acad. Sci. U.S.A.">
        <title>Comparative genomics of xylose-fermenting fungi for enhanced biofuel production.</title>
        <authorList>
            <person name="Wohlbach D.J."/>
            <person name="Kuo A."/>
            <person name="Sato T.K."/>
            <person name="Potts K.M."/>
            <person name="Salamov A.A."/>
            <person name="LaButti K.M."/>
            <person name="Sun H."/>
            <person name="Clum A."/>
            <person name="Pangilinan J.L."/>
            <person name="Lindquist E.A."/>
            <person name="Lucas S."/>
            <person name="Lapidus A."/>
            <person name="Jin M."/>
            <person name="Gunawan C."/>
            <person name="Balan V."/>
            <person name="Dale B.E."/>
            <person name="Jeffries T.W."/>
            <person name="Zinkel R."/>
            <person name="Barry K.W."/>
            <person name="Grigoriev I.V."/>
            <person name="Gasch A.P."/>
        </authorList>
    </citation>
    <scope>NUCLEOTIDE SEQUENCE [LARGE SCALE GENOMIC DNA]</scope>
    <source>
        <strain evidence="8">ATCC 10573 / BCRC 21748 / CBS 615 / JCM 9827 / NBRC 10315 / NRRL Y-1498 / VKM Y-70</strain>
    </source>
</reference>
<dbReference type="Pfam" id="PF00069">
    <property type="entry name" value="Pkinase"/>
    <property type="match status" value="1"/>
</dbReference>
<accession>G3BBD6</accession>
<dbReference type="SUPFAM" id="SSF56112">
    <property type="entry name" value="Protein kinase-like (PK-like)"/>
    <property type="match status" value="1"/>
</dbReference>
<evidence type="ECO:0000256" key="2">
    <source>
        <dbReference type="ARBA" id="ARBA00022679"/>
    </source>
</evidence>
<organism evidence="8">
    <name type="scientific">Candida tenuis (strain ATCC 10573 / BCRC 21748 / CBS 615 / JCM 9827 / NBRC 10315 / NRRL Y-1498 / VKM Y-70)</name>
    <name type="common">Yeast</name>
    <name type="synonym">Yamadazyma tenuis</name>
    <dbReference type="NCBI Taxonomy" id="590646"/>
    <lineage>
        <taxon>Eukaryota</taxon>
        <taxon>Fungi</taxon>
        <taxon>Dikarya</taxon>
        <taxon>Ascomycota</taxon>
        <taxon>Saccharomycotina</taxon>
        <taxon>Pichiomycetes</taxon>
        <taxon>Debaryomycetaceae</taxon>
        <taxon>Yamadazyma</taxon>
    </lineage>
</organism>
<keyword evidence="5" id="KW-0067">ATP-binding</keyword>
<name>G3BBD6_CANTC</name>
<sequence length="336" mass="38275">MNQDVSNGLLLGRYKVVRFLQKGSYGQVYKCIDTTSNSTCSIKAVPAQYAACAHHEIKMLSRLTGCENICQLVSHHTTDTAVYLVLEYCAGGDLHEHSRRHRVSSTDLYTIATQLYAAISHAHRRGVFHRDLKPENILLSTPGSFHKLKLCDWGLSTTSRICNQFNVGTEKYMAPEVFINNYTSELKLTCYDAKYVDYWSFGMSLVTVLFGRSPFTAPAGRSLMSDTNYKRFVLLNQKHILYEIYPNLNARGYSLFARLFCLSGGDDNANDFMLEIKRRDLASFLVEFRRCYRQGLTVDESEGLELYRFVRSGKSAGTITSNRPLLVDEFSLNWFE</sequence>
<dbReference type="GeneID" id="18246120"/>
<dbReference type="Proteomes" id="UP000000707">
    <property type="component" value="Unassembled WGS sequence"/>
</dbReference>
<evidence type="ECO:0000259" key="6">
    <source>
        <dbReference type="PROSITE" id="PS50011"/>
    </source>
</evidence>
<dbReference type="PANTHER" id="PTHR24348:SF22">
    <property type="entry name" value="NON-SPECIFIC SERINE_THREONINE PROTEIN KINASE"/>
    <property type="match status" value="1"/>
</dbReference>
<dbReference type="InterPro" id="IPR011009">
    <property type="entry name" value="Kinase-like_dom_sf"/>
</dbReference>
<dbReference type="eggNOG" id="KOG0583">
    <property type="taxonomic scope" value="Eukaryota"/>
</dbReference>
<gene>
    <name evidence="7" type="ORF">CANTEDRAFT_109517</name>
</gene>
<evidence type="ECO:0000256" key="3">
    <source>
        <dbReference type="ARBA" id="ARBA00022741"/>
    </source>
</evidence>
<dbReference type="AlphaFoldDB" id="G3BBD6"/>
<keyword evidence="8" id="KW-1185">Reference proteome</keyword>
<evidence type="ECO:0000256" key="5">
    <source>
        <dbReference type="ARBA" id="ARBA00022840"/>
    </source>
</evidence>
<dbReference type="GO" id="GO:0005776">
    <property type="term" value="C:autophagosome"/>
    <property type="evidence" value="ECO:0007669"/>
    <property type="project" value="TreeGrafter"/>
</dbReference>
<dbReference type="GO" id="GO:0004674">
    <property type="term" value="F:protein serine/threonine kinase activity"/>
    <property type="evidence" value="ECO:0007669"/>
    <property type="project" value="UniProtKB-EC"/>
</dbReference>
<evidence type="ECO:0000313" key="8">
    <source>
        <dbReference type="Proteomes" id="UP000000707"/>
    </source>
</evidence>
<proteinExistence type="predicted"/>
<dbReference type="PROSITE" id="PS00108">
    <property type="entry name" value="PROTEIN_KINASE_ST"/>
    <property type="match status" value="1"/>
</dbReference>
<dbReference type="STRING" id="590646.G3BBD6"/>
<dbReference type="GO" id="GO:0016020">
    <property type="term" value="C:membrane"/>
    <property type="evidence" value="ECO:0007669"/>
    <property type="project" value="TreeGrafter"/>
</dbReference>
<dbReference type="EC" id="2.7.11.1" evidence="1"/>
<dbReference type="GO" id="GO:0005829">
    <property type="term" value="C:cytosol"/>
    <property type="evidence" value="ECO:0007669"/>
    <property type="project" value="TreeGrafter"/>
</dbReference>
<dbReference type="PROSITE" id="PS50011">
    <property type="entry name" value="PROTEIN_KINASE_DOM"/>
    <property type="match status" value="1"/>
</dbReference>
<dbReference type="InterPro" id="IPR045269">
    <property type="entry name" value="Atg1-like"/>
</dbReference>
<keyword evidence="4 7" id="KW-0418">Kinase</keyword>
<dbReference type="GO" id="GO:0000045">
    <property type="term" value="P:autophagosome assembly"/>
    <property type="evidence" value="ECO:0007669"/>
    <property type="project" value="TreeGrafter"/>
</dbReference>
<feature type="domain" description="Protein kinase" evidence="6">
    <location>
        <begin position="14"/>
        <end position="285"/>
    </location>
</feature>
<dbReference type="GO" id="GO:0010506">
    <property type="term" value="P:regulation of autophagy"/>
    <property type="evidence" value="ECO:0007669"/>
    <property type="project" value="InterPro"/>
</dbReference>